<evidence type="ECO:0000256" key="7">
    <source>
        <dbReference type="ARBA" id="ARBA00022859"/>
    </source>
</evidence>
<dbReference type="GO" id="GO:0032827">
    <property type="term" value="P:negative regulation of natural killer cell differentiation involved in immune response"/>
    <property type="evidence" value="ECO:0007669"/>
    <property type="project" value="Ensembl"/>
</dbReference>
<accession>A0A0D9S271</accession>
<feature type="domain" description="N-acetylmuramoyl-L-alanine amidase" evidence="13">
    <location>
        <begin position="42"/>
        <end position="180"/>
    </location>
</feature>
<feature type="domain" description="Peptidoglycan recognition protein family" evidence="14">
    <location>
        <begin position="31"/>
        <end position="174"/>
    </location>
</feature>
<evidence type="ECO:0000256" key="11">
    <source>
        <dbReference type="PIRSR" id="PIRSR037945-1"/>
    </source>
</evidence>
<dbReference type="CTD" id="8993"/>
<evidence type="ECO:0000256" key="3">
    <source>
        <dbReference type="ARBA" id="ARBA00022525"/>
    </source>
</evidence>
<dbReference type="GO" id="GO:0050830">
    <property type="term" value="P:defense response to Gram-positive bacterium"/>
    <property type="evidence" value="ECO:0007669"/>
    <property type="project" value="Ensembl"/>
</dbReference>
<dbReference type="KEGG" id="csab:103234891"/>
<dbReference type="SUPFAM" id="SSF55846">
    <property type="entry name" value="N-acetylmuramoyl-L-alanine amidase-like"/>
    <property type="match status" value="1"/>
</dbReference>
<dbReference type="OrthoDB" id="10001926at2759"/>
<dbReference type="GO" id="GO:0005615">
    <property type="term" value="C:extracellular space"/>
    <property type="evidence" value="ECO:0007669"/>
    <property type="project" value="Ensembl"/>
</dbReference>
<gene>
    <name evidence="15" type="primary">PGLYRP1</name>
</gene>
<dbReference type="GeneTree" id="ENSGT00940000161006"/>
<dbReference type="GO" id="GO:0009253">
    <property type="term" value="P:peptidoglycan catabolic process"/>
    <property type="evidence" value="ECO:0007669"/>
    <property type="project" value="InterPro"/>
</dbReference>
<protein>
    <recommendedName>
        <fullName evidence="10">Peptidoglycan-recognition protein</fullName>
    </recommendedName>
</protein>
<keyword evidence="6 12" id="KW-0732">Signal</keyword>
<evidence type="ECO:0000256" key="10">
    <source>
        <dbReference type="PIRNR" id="PIRNR037945"/>
    </source>
</evidence>
<evidence type="ECO:0000313" key="16">
    <source>
        <dbReference type="Proteomes" id="UP000029965"/>
    </source>
</evidence>
<sequence length="196" mass="21693">MSRRCALLAWALLGLLRLGEARKTEAPACCSPIVPRDEWRALHSECAQRLSLPLRYVVVSHTAGSSCNTPASCQQQTQNVQSYHVKTLGWCDVGYNFLIGEDGLVYEGRGWNFTGAHAAHSWNTMSIGISFMGNYMDRVPPPRALRAAQGLLACGVAQGALKSNYVVKGHRDVQRTLSPGDQLYNLIRNWPHYPSH</sequence>
<dbReference type="SMART" id="SM00644">
    <property type="entry name" value="Ami_2"/>
    <property type="match status" value="1"/>
</dbReference>
<dbReference type="InterPro" id="IPR002502">
    <property type="entry name" value="Amidase_domain"/>
</dbReference>
<dbReference type="GO" id="GO:0008745">
    <property type="term" value="F:N-acetylmuramoyl-L-alanine amidase activity"/>
    <property type="evidence" value="ECO:0007669"/>
    <property type="project" value="InterPro"/>
</dbReference>
<organism evidence="15 16">
    <name type="scientific">Chlorocebus sabaeus</name>
    <name type="common">Green monkey</name>
    <name type="synonym">Simia sabaea</name>
    <dbReference type="NCBI Taxonomy" id="60711"/>
    <lineage>
        <taxon>Eukaryota</taxon>
        <taxon>Metazoa</taxon>
        <taxon>Chordata</taxon>
        <taxon>Craniata</taxon>
        <taxon>Vertebrata</taxon>
        <taxon>Euteleostomi</taxon>
        <taxon>Mammalia</taxon>
        <taxon>Eutheria</taxon>
        <taxon>Euarchontoglires</taxon>
        <taxon>Primates</taxon>
        <taxon>Haplorrhini</taxon>
        <taxon>Catarrhini</taxon>
        <taxon>Cercopithecidae</taxon>
        <taxon>Cercopithecinae</taxon>
        <taxon>Chlorocebus</taxon>
    </lineage>
</organism>
<evidence type="ECO:0000256" key="4">
    <source>
        <dbReference type="ARBA" id="ARBA00022529"/>
    </source>
</evidence>
<dbReference type="GO" id="GO:0061844">
    <property type="term" value="P:antimicrobial humoral immune response mediated by antimicrobial peptide"/>
    <property type="evidence" value="ECO:0007669"/>
    <property type="project" value="Ensembl"/>
</dbReference>
<keyword evidence="3" id="KW-0964">Secreted</keyword>
<evidence type="ECO:0000313" key="15">
    <source>
        <dbReference type="Ensembl" id="ENSCSAP00000014960.1"/>
    </source>
</evidence>
<dbReference type="InterPro" id="IPR015510">
    <property type="entry name" value="PGRP"/>
</dbReference>
<dbReference type="GO" id="GO:0048018">
    <property type="term" value="F:receptor ligand activity"/>
    <property type="evidence" value="ECO:0007669"/>
    <property type="project" value="Ensembl"/>
</dbReference>
<evidence type="ECO:0000259" key="14">
    <source>
        <dbReference type="SMART" id="SM00701"/>
    </source>
</evidence>
<dbReference type="STRING" id="60711.ENSCSAP00000014960"/>
<evidence type="ECO:0000256" key="12">
    <source>
        <dbReference type="SAM" id="SignalP"/>
    </source>
</evidence>
<comment type="similarity">
    <text evidence="2 10">Belongs to the N-acetylmuramoyl-L-alanine amidase 2 family.</text>
</comment>
<dbReference type="CDD" id="cd06583">
    <property type="entry name" value="PGRP"/>
    <property type="match status" value="1"/>
</dbReference>
<dbReference type="SMART" id="SM00701">
    <property type="entry name" value="PGRP"/>
    <property type="match status" value="1"/>
</dbReference>
<dbReference type="GO" id="GO:0051701">
    <property type="term" value="P:biological process involved in interaction with host"/>
    <property type="evidence" value="ECO:0007669"/>
    <property type="project" value="Ensembl"/>
</dbReference>
<dbReference type="GO" id="GO:0031640">
    <property type="term" value="P:killing of cells of another organism"/>
    <property type="evidence" value="ECO:0007669"/>
    <property type="project" value="Ensembl"/>
</dbReference>
<dbReference type="PANTHER" id="PTHR11022:SF58">
    <property type="entry name" value="PEPTIDOGLYCAN RECOGNITION PROTEIN 1"/>
    <property type="match status" value="1"/>
</dbReference>
<dbReference type="InterPro" id="IPR017331">
    <property type="entry name" value="Peptidoglycan_recognition"/>
</dbReference>
<evidence type="ECO:0000256" key="8">
    <source>
        <dbReference type="ARBA" id="ARBA00023022"/>
    </source>
</evidence>
<dbReference type="OMA" id="CCSPIVP"/>
<keyword evidence="9 11" id="KW-1015">Disulfide bond</keyword>
<dbReference type="GO" id="GO:0032689">
    <property type="term" value="P:negative regulation of type II interferon production"/>
    <property type="evidence" value="ECO:0007669"/>
    <property type="project" value="Ensembl"/>
</dbReference>
<keyword evidence="16" id="KW-1185">Reference proteome</keyword>
<evidence type="ECO:0000256" key="9">
    <source>
        <dbReference type="ARBA" id="ARBA00023157"/>
    </source>
</evidence>
<dbReference type="GO" id="GO:0042834">
    <property type="term" value="F:peptidoglycan binding"/>
    <property type="evidence" value="ECO:0007669"/>
    <property type="project" value="Ensembl"/>
</dbReference>
<keyword evidence="4" id="KW-0929">Antimicrobial</keyword>
<dbReference type="EMBL" id="AQIB01135863">
    <property type="status" value="NOT_ANNOTATED_CDS"/>
    <property type="molecule type" value="Genomic_DNA"/>
</dbReference>
<dbReference type="Pfam" id="PF01510">
    <property type="entry name" value="Amidase_2"/>
    <property type="match status" value="1"/>
</dbReference>
<dbReference type="Proteomes" id="UP000029965">
    <property type="component" value="Chromosome 6"/>
</dbReference>
<dbReference type="PIRSF" id="PIRSF037945">
    <property type="entry name" value="PGRPs"/>
    <property type="match status" value="1"/>
</dbReference>
<reference evidence="15" key="3">
    <citation type="submission" date="2025-09" db="UniProtKB">
        <authorList>
            <consortium name="Ensembl"/>
        </authorList>
    </citation>
    <scope>IDENTIFICATION</scope>
</reference>
<dbReference type="Bgee" id="ENSCSAG00000003083">
    <property type="expression patterns" value="Expressed in caudate nucleus and 4 other cell types or tissues"/>
</dbReference>
<dbReference type="eggNOG" id="ENOG502S2KY">
    <property type="taxonomic scope" value="Eukaryota"/>
</dbReference>
<evidence type="ECO:0000256" key="2">
    <source>
        <dbReference type="ARBA" id="ARBA00007553"/>
    </source>
</evidence>
<comment type="subcellular location">
    <subcellularLocation>
        <location evidence="1">Secreted</location>
    </subcellularLocation>
</comment>
<feature type="disulfide bond" evidence="11">
    <location>
        <begin position="30"/>
        <end position="154"/>
    </location>
</feature>
<dbReference type="BioGRID-ORCS" id="103234891">
    <property type="hits" value="0 hits in 9 CRISPR screens"/>
</dbReference>
<evidence type="ECO:0000256" key="6">
    <source>
        <dbReference type="ARBA" id="ARBA00022729"/>
    </source>
</evidence>
<dbReference type="PANTHER" id="PTHR11022">
    <property type="entry name" value="PEPTIDOGLYCAN RECOGNITION PROTEIN"/>
    <property type="match status" value="1"/>
</dbReference>
<name>A0A0D9S271_CHLSB</name>
<dbReference type="InterPro" id="IPR036505">
    <property type="entry name" value="Amidase/PGRP_sf"/>
</dbReference>
<feature type="chain" id="PRO_5002346113" description="Peptidoglycan-recognition protein" evidence="12">
    <location>
        <begin position="22"/>
        <end position="196"/>
    </location>
</feature>
<proteinExistence type="inferred from homology"/>
<dbReference type="GO" id="GO:0008270">
    <property type="term" value="F:zinc ion binding"/>
    <property type="evidence" value="ECO:0007669"/>
    <property type="project" value="InterPro"/>
</dbReference>
<dbReference type="AlphaFoldDB" id="A0A0D9S271"/>
<reference evidence="15 16" key="1">
    <citation type="submission" date="2014-03" db="EMBL/GenBank/DDBJ databases">
        <authorList>
            <person name="Warren W."/>
            <person name="Wilson R.K."/>
        </authorList>
    </citation>
    <scope>NUCLEOTIDE SEQUENCE</scope>
</reference>
<dbReference type="InterPro" id="IPR006619">
    <property type="entry name" value="PGRP_domain_met/bac"/>
</dbReference>
<dbReference type="Gene3D" id="3.40.80.10">
    <property type="entry name" value="Peptidoglycan recognition protein-like"/>
    <property type="match status" value="1"/>
</dbReference>
<comment type="function">
    <text evidence="10">Innate immunity protein that plays several important functions in antimicrobial and antitumor defense systems.</text>
</comment>
<dbReference type="Ensembl" id="ENSCSAT00000001108.1">
    <property type="protein sequence ID" value="ENSCSAP00000014960.1"/>
    <property type="gene ID" value="ENSCSAG00000003083.1"/>
</dbReference>
<dbReference type="GeneID" id="103234891"/>
<feature type="signal peptide" evidence="12">
    <location>
        <begin position="1"/>
        <end position="21"/>
    </location>
</feature>
<dbReference type="GO" id="GO:0050728">
    <property type="term" value="P:negative regulation of inflammatory response"/>
    <property type="evidence" value="ECO:0007669"/>
    <property type="project" value="Ensembl"/>
</dbReference>
<dbReference type="GO" id="GO:0030544">
    <property type="term" value="F:Hsp70 protein binding"/>
    <property type="evidence" value="ECO:0007669"/>
    <property type="project" value="Ensembl"/>
</dbReference>
<dbReference type="FunFam" id="3.40.80.10:FF:000001">
    <property type="entry name" value="Peptidoglycan recognition protein 1"/>
    <property type="match status" value="1"/>
</dbReference>
<evidence type="ECO:0000256" key="1">
    <source>
        <dbReference type="ARBA" id="ARBA00004613"/>
    </source>
</evidence>
<evidence type="ECO:0000259" key="13">
    <source>
        <dbReference type="SMART" id="SM00644"/>
    </source>
</evidence>
<keyword evidence="8" id="KW-0044">Antibiotic</keyword>
<reference evidence="15" key="2">
    <citation type="submission" date="2025-08" db="UniProtKB">
        <authorList>
            <consortium name="Ensembl"/>
        </authorList>
    </citation>
    <scope>IDENTIFICATION</scope>
</reference>
<keyword evidence="7 10" id="KW-0391">Immunity</keyword>
<dbReference type="GO" id="GO:0045087">
    <property type="term" value="P:innate immune response"/>
    <property type="evidence" value="ECO:0007669"/>
    <property type="project" value="UniProtKB-KW"/>
</dbReference>
<dbReference type="GO" id="GO:0060090">
    <property type="term" value="F:molecular adaptor activity"/>
    <property type="evidence" value="ECO:0007669"/>
    <property type="project" value="Ensembl"/>
</dbReference>
<dbReference type="GO" id="GO:0016019">
    <property type="term" value="F:peptidoglycan immune receptor activity"/>
    <property type="evidence" value="ECO:0007669"/>
    <property type="project" value="Ensembl"/>
</dbReference>
<dbReference type="RefSeq" id="XP_007995462.1">
    <property type="nucleotide sequence ID" value="XM_007997271.3"/>
</dbReference>
<keyword evidence="5 10" id="KW-0399">Innate immunity</keyword>
<evidence type="ECO:0000256" key="5">
    <source>
        <dbReference type="ARBA" id="ARBA00022588"/>
    </source>
</evidence>
<dbReference type="GO" id="GO:0016045">
    <property type="term" value="P:detection of bacterium"/>
    <property type="evidence" value="ECO:0007669"/>
    <property type="project" value="Ensembl"/>
</dbReference>
<feature type="disulfide bond" evidence="11">
    <location>
        <begin position="67"/>
        <end position="73"/>
    </location>
</feature>